<evidence type="ECO:0000256" key="1">
    <source>
        <dbReference type="ARBA" id="ARBA00009570"/>
    </source>
</evidence>
<dbReference type="AlphaFoldDB" id="A0A3S9B8M3"/>
<name>A0A3S9B8M3_9HYPH</name>
<dbReference type="GO" id="GO:0019380">
    <property type="term" value="P:3-phenylpropionate catabolic process"/>
    <property type="evidence" value="ECO:0007669"/>
    <property type="project" value="TreeGrafter"/>
</dbReference>
<dbReference type="SUPFAM" id="SSF54427">
    <property type="entry name" value="NTF2-like"/>
    <property type="match status" value="1"/>
</dbReference>
<dbReference type="PANTHER" id="PTHR41534">
    <property type="entry name" value="BLR3401 PROTEIN"/>
    <property type="match status" value="1"/>
</dbReference>
<dbReference type="GO" id="GO:0016491">
    <property type="term" value="F:oxidoreductase activity"/>
    <property type="evidence" value="ECO:0007669"/>
    <property type="project" value="UniProtKB-KW"/>
</dbReference>
<sequence>MTMALTERPQAASGADPRRVLEDFIFMEARLMDTHRFDDWYALWTEDALYWLPCNEENVDPTRELSLVYERHAEIGDRVKRLRGKFAHAQSPKSRVVRVVSNVEVESASADEITGTSCFVLGDVRLNRQNVWLGRNHHTLVMTPSGFKMKRKKVFMVNNDTAMMNLTFLV</sequence>
<proteinExistence type="inferred from homology"/>
<protein>
    <submittedName>
        <fullName evidence="3">Benzoate transporter</fullName>
    </submittedName>
</protein>
<dbReference type="InterPro" id="IPR000391">
    <property type="entry name" value="Rng_hydr_dOase-bsu"/>
</dbReference>
<gene>
    <name evidence="3" type="ORF">D5400_20415</name>
</gene>
<accession>A0A3S9B8M3</accession>
<dbReference type="PANTHER" id="PTHR41534:SF2">
    <property type="entry name" value="3-PHENYLPROPIONATE_CINNAMIC ACID DIOXYGENASE SUBUNIT BETA"/>
    <property type="match status" value="1"/>
</dbReference>
<dbReference type="Gene3D" id="3.10.450.50">
    <property type="match status" value="1"/>
</dbReference>
<evidence type="ECO:0000313" key="3">
    <source>
        <dbReference type="EMBL" id="AZN73336.1"/>
    </source>
</evidence>
<dbReference type="RefSeq" id="WP_126012153.1">
    <property type="nucleotide sequence ID" value="NZ_CP032509.1"/>
</dbReference>
<dbReference type="KEGG" id="abaw:D5400_20415"/>
<dbReference type="InterPro" id="IPR032710">
    <property type="entry name" value="NTF2-like_dom_sf"/>
</dbReference>
<dbReference type="EMBL" id="CP032509">
    <property type="protein sequence ID" value="AZN73336.1"/>
    <property type="molecule type" value="Genomic_DNA"/>
</dbReference>
<keyword evidence="2" id="KW-0560">Oxidoreductase</keyword>
<reference evidence="3 4" key="1">
    <citation type="submission" date="2018-09" db="EMBL/GenBank/DDBJ databases">
        <title>Marinorhizobium profundi gen. nov., sp. nov., isolated from a deep-sea sediment sample from the New Britain Trench and proposal of Marinorhizobiaceae fam. nov. in the order Rhizobiales of the class Alphaproteobacteria.</title>
        <authorList>
            <person name="Cao J."/>
        </authorList>
    </citation>
    <scope>NUCLEOTIDE SEQUENCE [LARGE SCALE GENOMIC DNA]</scope>
    <source>
        <strain evidence="3 4">WS11</strain>
    </source>
</reference>
<dbReference type="OrthoDB" id="7446267at2"/>
<dbReference type="Proteomes" id="UP000268192">
    <property type="component" value="Chromosome"/>
</dbReference>
<keyword evidence="4" id="KW-1185">Reference proteome</keyword>
<evidence type="ECO:0000256" key="2">
    <source>
        <dbReference type="ARBA" id="ARBA00023002"/>
    </source>
</evidence>
<dbReference type="Pfam" id="PF00866">
    <property type="entry name" value="Ring_hydroxyl_B"/>
    <property type="match status" value="1"/>
</dbReference>
<comment type="similarity">
    <text evidence="1">Belongs to the bacterial ring-hydroxylating dioxygenase beta subunit family.</text>
</comment>
<organism evidence="3 4">
    <name type="scientific">Georhizobium profundi</name>
    <dbReference type="NCBI Taxonomy" id="2341112"/>
    <lineage>
        <taxon>Bacteria</taxon>
        <taxon>Pseudomonadati</taxon>
        <taxon>Pseudomonadota</taxon>
        <taxon>Alphaproteobacteria</taxon>
        <taxon>Hyphomicrobiales</taxon>
        <taxon>Rhizobiaceae</taxon>
        <taxon>Georhizobium</taxon>
    </lineage>
</organism>
<evidence type="ECO:0000313" key="4">
    <source>
        <dbReference type="Proteomes" id="UP000268192"/>
    </source>
</evidence>